<feature type="transmembrane region" description="Helical" evidence="1">
    <location>
        <begin position="124"/>
        <end position="145"/>
    </location>
</feature>
<protein>
    <submittedName>
        <fullName evidence="2">EpsG family protein</fullName>
    </submittedName>
</protein>
<accession>A0ABS9MEV8</accession>
<dbReference type="EMBL" id="JAKNHQ010000001">
    <property type="protein sequence ID" value="MCG4609338.1"/>
    <property type="molecule type" value="Genomic_DNA"/>
</dbReference>
<evidence type="ECO:0000256" key="1">
    <source>
        <dbReference type="SAM" id="Phobius"/>
    </source>
</evidence>
<organism evidence="2 3">
    <name type="scientific">Anaeromassilibacillus senegalensis</name>
    <dbReference type="NCBI Taxonomy" id="1673717"/>
    <lineage>
        <taxon>Bacteria</taxon>
        <taxon>Bacillati</taxon>
        <taxon>Bacillota</taxon>
        <taxon>Clostridia</taxon>
        <taxon>Eubacteriales</taxon>
        <taxon>Acutalibacteraceae</taxon>
        <taxon>Anaeromassilibacillus</taxon>
    </lineage>
</organism>
<keyword evidence="3" id="KW-1185">Reference proteome</keyword>
<feature type="transmembrane region" description="Helical" evidence="1">
    <location>
        <begin position="29"/>
        <end position="47"/>
    </location>
</feature>
<gene>
    <name evidence="2" type="ORF">L0P57_00040</name>
</gene>
<feature type="transmembrane region" description="Helical" evidence="1">
    <location>
        <begin position="203"/>
        <end position="224"/>
    </location>
</feature>
<sequence>MLPYVLLLLFLVVSGFLLCERNPSRRKDAIYLGIASLGLILFAAFRGETVGIDYPMYQTYFEQMHREGWQFLTGPQNEYRMEFGFSFLNFAISRFTGDVHVFMAVAATILVLLAAIAIYRDCSIPWVGMFIFVSFHFFGNSMSFIRQSFAIGIFLFAIRYLKEKRFVPYLLIVLLAATFHKSILLLIPFYFLAQVPICWKTLAVYGTGTILIMAFFWPIFEFITQFVYQFYATEEGLYFLRGRDWQTAFIPVSLAVVALLLKGRLLRQNPQNGALVHLAVCTGLLFILTCQHYIFQRIGNIFFAGAIFLLPELLKGIRIEPAADEDLEQRRFQMRSERKQQMRERRKRKSVENWHRQYYYYSLGVTLFFGTLYYIWFLLQNRINLIPYVTFF</sequence>
<feature type="transmembrane region" description="Helical" evidence="1">
    <location>
        <begin position="166"/>
        <end position="191"/>
    </location>
</feature>
<evidence type="ECO:0000313" key="2">
    <source>
        <dbReference type="EMBL" id="MCG4609338.1"/>
    </source>
</evidence>
<feature type="transmembrane region" description="Helical" evidence="1">
    <location>
        <begin position="99"/>
        <end position="118"/>
    </location>
</feature>
<reference evidence="2 3" key="1">
    <citation type="submission" date="2022-01" db="EMBL/GenBank/DDBJ databases">
        <title>Collection of gut derived symbiotic bacterial strains cultured from healthy donors.</title>
        <authorList>
            <person name="Lin H."/>
            <person name="Kohout C."/>
            <person name="Waligurski E."/>
            <person name="Pamer E.G."/>
        </authorList>
    </citation>
    <scope>NUCLEOTIDE SEQUENCE [LARGE SCALE GENOMIC DNA]</scope>
    <source>
        <strain evidence="2 3">DFI.7.58</strain>
    </source>
</reference>
<comment type="caution">
    <text evidence="2">The sequence shown here is derived from an EMBL/GenBank/DDBJ whole genome shotgun (WGS) entry which is preliminary data.</text>
</comment>
<evidence type="ECO:0000313" key="3">
    <source>
        <dbReference type="Proteomes" id="UP001298681"/>
    </source>
</evidence>
<dbReference type="InterPro" id="IPR049458">
    <property type="entry name" value="EpsG-like"/>
</dbReference>
<proteinExistence type="predicted"/>
<feature type="transmembrane region" description="Helical" evidence="1">
    <location>
        <begin position="358"/>
        <end position="379"/>
    </location>
</feature>
<feature type="transmembrane region" description="Helical" evidence="1">
    <location>
        <begin position="274"/>
        <end position="295"/>
    </location>
</feature>
<keyword evidence="1" id="KW-0812">Transmembrane</keyword>
<keyword evidence="1" id="KW-0472">Membrane</keyword>
<dbReference type="Proteomes" id="UP001298681">
    <property type="component" value="Unassembled WGS sequence"/>
</dbReference>
<dbReference type="RefSeq" id="WP_191405564.1">
    <property type="nucleotide sequence ID" value="NZ_JAKNHQ010000001.1"/>
</dbReference>
<name>A0ABS9MEV8_9FIRM</name>
<keyword evidence="1" id="KW-1133">Transmembrane helix</keyword>
<dbReference type="Pfam" id="PF14897">
    <property type="entry name" value="EpsG"/>
    <property type="match status" value="1"/>
</dbReference>
<feature type="transmembrane region" description="Helical" evidence="1">
    <location>
        <begin position="245"/>
        <end position="262"/>
    </location>
</feature>